<dbReference type="PANTHER" id="PTHR43798">
    <property type="entry name" value="MONOACYLGLYCEROL LIPASE"/>
    <property type="match status" value="1"/>
</dbReference>
<gene>
    <name evidence="3" type="ORF">J2Z66_005334</name>
</gene>
<evidence type="ECO:0000259" key="2">
    <source>
        <dbReference type="Pfam" id="PF00561"/>
    </source>
</evidence>
<accession>A0ABS4J1L1</accession>
<protein>
    <submittedName>
        <fullName evidence="3">Pimeloyl-ACP methyl ester carboxylesterase</fullName>
    </submittedName>
</protein>
<keyword evidence="1" id="KW-0812">Transmembrane</keyword>
<keyword evidence="4" id="KW-1185">Reference proteome</keyword>
<dbReference type="RefSeq" id="WP_209975587.1">
    <property type="nucleotide sequence ID" value="NZ_JAGGLB010000020.1"/>
</dbReference>
<proteinExistence type="predicted"/>
<dbReference type="Pfam" id="PF00561">
    <property type="entry name" value="Abhydrolase_1"/>
    <property type="match status" value="1"/>
</dbReference>
<keyword evidence="1" id="KW-0472">Membrane</keyword>
<dbReference type="Proteomes" id="UP001519287">
    <property type="component" value="Unassembled WGS sequence"/>
</dbReference>
<feature type="domain" description="AB hydrolase-1" evidence="2">
    <location>
        <begin position="87"/>
        <end position="329"/>
    </location>
</feature>
<dbReference type="SUPFAM" id="SSF53474">
    <property type="entry name" value="alpha/beta-Hydrolases"/>
    <property type="match status" value="1"/>
</dbReference>
<reference evidence="3 4" key="1">
    <citation type="submission" date="2021-03" db="EMBL/GenBank/DDBJ databases">
        <title>Genomic Encyclopedia of Type Strains, Phase IV (KMG-IV): sequencing the most valuable type-strain genomes for metagenomic binning, comparative biology and taxonomic classification.</title>
        <authorList>
            <person name="Goeker M."/>
        </authorList>
    </citation>
    <scope>NUCLEOTIDE SEQUENCE [LARGE SCALE GENOMIC DNA]</scope>
    <source>
        <strain evidence="3 4">DSM 26048</strain>
    </source>
</reference>
<dbReference type="InterPro" id="IPR000073">
    <property type="entry name" value="AB_hydrolase_1"/>
</dbReference>
<sequence>MRKLIKKMRKPAAIFAVIILVLMLAGNMYERISVKKDIQGYTPPGQLFKVNGYNMHVYTGGSGSSGSSAGSENSEGSNSEVGAGDVTVVLASGWATASPYADYYPLYEDLSKHAKFAVYDRPGYGFSDVTDRPRDIDTIVEEIHTLLQAAGQHPPYLWVGHSLAALESIRYAQKYPGEVTGIVLIDSDTPDFYSAHKPLTAIARFQKMLIETGAARALYAIPSMVDSINNERNSLQLLPAEIRTLDKKATFIQAVNSNMVAEMKESRRNALHVMDGAKPLQIPLTIISAGTAESVDINPLNNLETWKKWSNQTKQIIVEDAEHYIHQYHPEIITQEIERLIEDKK</sequence>
<name>A0ABS4J1L1_9BACL</name>
<organism evidence="3 4">
    <name type="scientific">Paenibacillus eucommiae</name>
    <dbReference type="NCBI Taxonomy" id="1355755"/>
    <lineage>
        <taxon>Bacteria</taxon>
        <taxon>Bacillati</taxon>
        <taxon>Bacillota</taxon>
        <taxon>Bacilli</taxon>
        <taxon>Bacillales</taxon>
        <taxon>Paenibacillaceae</taxon>
        <taxon>Paenibacillus</taxon>
    </lineage>
</organism>
<dbReference type="InterPro" id="IPR029058">
    <property type="entry name" value="AB_hydrolase_fold"/>
</dbReference>
<dbReference type="PANTHER" id="PTHR43798:SF33">
    <property type="entry name" value="HYDROLASE, PUTATIVE (AFU_ORTHOLOGUE AFUA_2G14860)-RELATED"/>
    <property type="match status" value="1"/>
</dbReference>
<dbReference type="EMBL" id="JAGGLB010000020">
    <property type="protein sequence ID" value="MBP1993708.1"/>
    <property type="molecule type" value="Genomic_DNA"/>
</dbReference>
<evidence type="ECO:0000256" key="1">
    <source>
        <dbReference type="SAM" id="Phobius"/>
    </source>
</evidence>
<keyword evidence="1" id="KW-1133">Transmembrane helix</keyword>
<dbReference type="Gene3D" id="3.40.50.1820">
    <property type="entry name" value="alpha/beta hydrolase"/>
    <property type="match status" value="1"/>
</dbReference>
<evidence type="ECO:0000313" key="4">
    <source>
        <dbReference type="Proteomes" id="UP001519287"/>
    </source>
</evidence>
<dbReference type="InterPro" id="IPR050266">
    <property type="entry name" value="AB_hydrolase_sf"/>
</dbReference>
<evidence type="ECO:0000313" key="3">
    <source>
        <dbReference type="EMBL" id="MBP1993708.1"/>
    </source>
</evidence>
<feature type="transmembrane region" description="Helical" evidence="1">
    <location>
        <begin position="12"/>
        <end position="29"/>
    </location>
</feature>
<comment type="caution">
    <text evidence="3">The sequence shown here is derived from an EMBL/GenBank/DDBJ whole genome shotgun (WGS) entry which is preliminary data.</text>
</comment>